<feature type="region of interest" description="Disordered" evidence="9">
    <location>
        <begin position="223"/>
        <end position="269"/>
    </location>
</feature>
<evidence type="ECO:0000256" key="6">
    <source>
        <dbReference type="ARBA" id="ARBA00023242"/>
    </source>
</evidence>
<evidence type="ECO:0000256" key="5">
    <source>
        <dbReference type="ARBA" id="ARBA00023163"/>
    </source>
</evidence>
<dbReference type="EMBL" id="LSSN01004151">
    <property type="protein sequence ID" value="OMJ12059.1"/>
    <property type="molecule type" value="Genomic_DNA"/>
</dbReference>
<name>A0A1R1XBQ0_9FUNG</name>
<dbReference type="PANTHER" id="PTHR13104">
    <property type="entry name" value="MED-6-RELATED"/>
    <property type="match status" value="1"/>
</dbReference>
<accession>A0A1R1XBQ0</accession>
<evidence type="ECO:0000256" key="3">
    <source>
        <dbReference type="ARBA" id="ARBA00020634"/>
    </source>
</evidence>
<gene>
    <name evidence="8" type="primary">MED6</name>
    <name evidence="10" type="ORF">AYI70_g9332</name>
</gene>
<evidence type="ECO:0000256" key="7">
    <source>
        <dbReference type="ARBA" id="ARBA00031259"/>
    </source>
</evidence>
<dbReference type="GO" id="GO:0003712">
    <property type="term" value="F:transcription coregulator activity"/>
    <property type="evidence" value="ECO:0007669"/>
    <property type="project" value="InterPro"/>
</dbReference>
<reference evidence="10 11" key="1">
    <citation type="submission" date="2017-01" db="EMBL/GenBank/DDBJ databases">
        <authorList>
            <person name="Mah S.A."/>
            <person name="Swanson W.J."/>
            <person name="Moy G.W."/>
            <person name="Vacquier V.D."/>
        </authorList>
    </citation>
    <scope>NUCLEOTIDE SEQUENCE [LARGE SCALE GENOMIC DNA]</scope>
    <source>
        <strain evidence="10 11">GSMNP</strain>
    </source>
</reference>
<keyword evidence="4 8" id="KW-0805">Transcription regulation</keyword>
<dbReference type="Pfam" id="PF04934">
    <property type="entry name" value="Med6"/>
    <property type="match status" value="1"/>
</dbReference>
<comment type="caution">
    <text evidence="10">The sequence shown here is derived from an EMBL/GenBank/DDBJ whole genome shotgun (WGS) entry which is preliminary data.</text>
</comment>
<dbReference type="InterPro" id="IPR007018">
    <property type="entry name" value="Mediator_Med6"/>
</dbReference>
<dbReference type="InterPro" id="IPR038566">
    <property type="entry name" value="Mediator_Med6_sf"/>
</dbReference>
<keyword evidence="5 8" id="KW-0804">Transcription</keyword>
<proteinExistence type="inferred from homology"/>
<evidence type="ECO:0000256" key="4">
    <source>
        <dbReference type="ARBA" id="ARBA00023015"/>
    </source>
</evidence>
<organism evidence="10 11">
    <name type="scientific">Smittium culicis</name>
    <dbReference type="NCBI Taxonomy" id="133412"/>
    <lineage>
        <taxon>Eukaryota</taxon>
        <taxon>Fungi</taxon>
        <taxon>Fungi incertae sedis</taxon>
        <taxon>Zoopagomycota</taxon>
        <taxon>Kickxellomycotina</taxon>
        <taxon>Harpellomycetes</taxon>
        <taxon>Harpellales</taxon>
        <taxon>Legeriomycetaceae</taxon>
        <taxon>Smittium</taxon>
    </lineage>
</organism>
<evidence type="ECO:0000256" key="9">
    <source>
        <dbReference type="SAM" id="MobiDB-lite"/>
    </source>
</evidence>
<dbReference type="GO" id="GO:0006357">
    <property type="term" value="P:regulation of transcription by RNA polymerase II"/>
    <property type="evidence" value="ECO:0007669"/>
    <property type="project" value="InterPro"/>
</dbReference>
<protein>
    <recommendedName>
        <fullName evidence="3 8">Mediator of RNA polymerase II transcription subunit 6</fullName>
    </recommendedName>
    <alternativeName>
        <fullName evidence="7 8">Mediator complex subunit 6</fullName>
    </alternativeName>
</protein>
<dbReference type="Proteomes" id="UP000187283">
    <property type="component" value="Unassembled WGS sequence"/>
</dbReference>
<feature type="compositionally biased region" description="Polar residues" evidence="9">
    <location>
        <begin position="223"/>
        <end position="256"/>
    </location>
</feature>
<comment type="subcellular location">
    <subcellularLocation>
        <location evidence="1 8">Nucleus</location>
    </subcellularLocation>
</comment>
<keyword evidence="11" id="KW-1185">Reference proteome</keyword>
<dbReference type="GO" id="GO:0016592">
    <property type="term" value="C:mediator complex"/>
    <property type="evidence" value="ECO:0007669"/>
    <property type="project" value="InterPro"/>
</dbReference>
<evidence type="ECO:0000256" key="1">
    <source>
        <dbReference type="ARBA" id="ARBA00004123"/>
    </source>
</evidence>
<dbReference type="AlphaFoldDB" id="A0A1R1XBQ0"/>
<keyword evidence="6 8" id="KW-0539">Nucleus</keyword>
<comment type="similarity">
    <text evidence="2 8">Belongs to the Mediator complex subunit 6 family.</text>
</comment>
<sequence>MDSFKVGNLMGIEWRFSEWILHAGGLTPLNVLEYFSLSPFWDPTSNNAVLQMQTKFNALQHEKLQLEQMVGIEFALAYEKFPDYYVIVKRKRTSPTKNVIEDSFKDIYSKVEFHPTNGYTWKKELTHEVAEKGSEKESTNINSSSRYSKDQFKNSIDYLLTVGPNRKGVISEQTKLTKESILKHQKSPASILKNINGLHDNFTEIQKSQNRSIEKTLKFKSPNLNQSFTNSSNGSVLDGSNNGPNSSFMSFGNSSDKLPDTPNPSLYNG</sequence>
<comment type="function">
    <text evidence="8">Component of the Mediator complex, a coactivator involved in the regulated transcription of nearly all RNA polymerase II-dependent genes. Mediator functions as a bridge to convey information from gene-specific regulatory proteins to the basal RNA polymerase II transcription machinery. Mediator is recruited to promoters by direct interactions with regulatory proteins and serves as a scaffold for the assembly of a functional preinitiation complex with RNA polymerase II and the general transcription factors.</text>
</comment>
<comment type="subunit">
    <text evidence="8">Component of the Mediator complex.</text>
</comment>
<evidence type="ECO:0000256" key="2">
    <source>
        <dbReference type="ARBA" id="ARBA00007526"/>
    </source>
</evidence>
<evidence type="ECO:0000256" key="8">
    <source>
        <dbReference type="RuleBase" id="RU364143"/>
    </source>
</evidence>
<evidence type="ECO:0000313" key="11">
    <source>
        <dbReference type="Proteomes" id="UP000187283"/>
    </source>
</evidence>
<keyword evidence="8" id="KW-0010">Activator</keyword>
<evidence type="ECO:0000313" key="10">
    <source>
        <dbReference type="EMBL" id="OMJ12059.1"/>
    </source>
</evidence>
<dbReference type="Gene3D" id="3.10.450.580">
    <property type="entry name" value="Mediator complex, subunit Med6"/>
    <property type="match status" value="1"/>
</dbReference>
<dbReference type="OrthoDB" id="344220at2759"/>
<dbReference type="STRING" id="133412.A0A1R1XBQ0"/>